<feature type="chain" id="PRO_5013268380" description="Secreted protein" evidence="1">
    <location>
        <begin position="23"/>
        <end position="89"/>
    </location>
</feature>
<evidence type="ECO:0000313" key="3">
    <source>
        <dbReference type="Proteomes" id="UP000184480"/>
    </source>
</evidence>
<keyword evidence="3" id="KW-1185">Reference proteome</keyword>
<sequence length="89" mass="10381">MRMLACASLSLSLSLSLSNISAHNDKSKLLKFRQLMEFLYVKIFIVINSMNILIRDANIKISFLLCNKMKQRHFSLIELGRYFYKGLFS</sequence>
<feature type="signal peptide" evidence="1">
    <location>
        <begin position="1"/>
        <end position="22"/>
    </location>
</feature>
<evidence type="ECO:0000256" key="1">
    <source>
        <dbReference type="SAM" id="SignalP"/>
    </source>
</evidence>
<dbReference type="AlphaFoldDB" id="A0A1M5CGJ3"/>
<proteinExistence type="predicted"/>
<organism evidence="2 3">
    <name type="scientific">Dysgonomonas macrotermitis</name>
    <dbReference type="NCBI Taxonomy" id="1346286"/>
    <lineage>
        <taxon>Bacteria</taxon>
        <taxon>Pseudomonadati</taxon>
        <taxon>Bacteroidota</taxon>
        <taxon>Bacteroidia</taxon>
        <taxon>Bacteroidales</taxon>
        <taxon>Dysgonomonadaceae</taxon>
        <taxon>Dysgonomonas</taxon>
    </lineage>
</organism>
<name>A0A1M5CGJ3_9BACT</name>
<gene>
    <name evidence="2" type="ORF">SAMN05444362_107162</name>
</gene>
<dbReference type="Proteomes" id="UP000184480">
    <property type="component" value="Unassembled WGS sequence"/>
</dbReference>
<evidence type="ECO:0008006" key="4">
    <source>
        <dbReference type="Google" id="ProtNLM"/>
    </source>
</evidence>
<keyword evidence="1" id="KW-0732">Signal</keyword>
<reference evidence="3" key="1">
    <citation type="submission" date="2016-11" db="EMBL/GenBank/DDBJ databases">
        <authorList>
            <person name="Varghese N."/>
            <person name="Submissions S."/>
        </authorList>
    </citation>
    <scope>NUCLEOTIDE SEQUENCE [LARGE SCALE GENOMIC DNA]</scope>
    <source>
        <strain evidence="3">DSM 27370</strain>
    </source>
</reference>
<accession>A0A1M5CGJ3</accession>
<dbReference type="EMBL" id="FQUC01000007">
    <property type="protein sequence ID" value="SHF53816.1"/>
    <property type="molecule type" value="Genomic_DNA"/>
</dbReference>
<protein>
    <recommendedName>
        <fullName evidence="4">Secreted protein</fullName>
    </recommendedName>
</protein>
<evidence type="ECO:0000313" key="2">
    <source>
        <dbReference type="EMBL" id="SHF53816.1"/>
    </source>
</evidence>